<keyword evidence="3" id="KW-0687">Ribonucleoprotein</keyword>
<organism evidence="4 5">
    <name type="scientific">Candidatus Vidania fulgoroideorum</name>
    <dbReference type="NCBI Taxonomy" id="881286"/>
    <lineage>
        <taxon>Bacteria</taxon>
        <taxon>Pseudomonadati</taxon>
        <taxon>Pseudomonadota</taxon>
        <taxon>Betaproteobacteria</taxon>
        <taxon>Candidatus Vidania</taxon>
    </lineage>
</organism>
<dbReference type="InterPro" id="IPR037229">
    <property type="entry name" value="Ribosomal_bL35_sf"/>
</dbReference>
<accession>A0A975ADN4</accession>
<gene>
    <name evidence="4" type="ORF">JSR02_00455</name>
</gene>
<dbReference type="GO" id="GO:0005840">
    <property type="term" value="C:ribosome"/>
    <property type="evidence" value="ECO:0007669"/>
    <property type="project" value="UniProtKB-KW"/>
</dbReference>
<reference evidence="4" key="1">
    <citation type="submission" date="2021-02" db="EMBL/GenBank/DDBJ databases">
        <authorList>
            <person name="Franco D."/>
        </authorList>
    </citation>
    <scope>NUCLEOTIDE SEQUENCE</scope>
    <source>
        <strain evidence="4">DICMUL</strain>
    </source>
</reference>
<dbReference type="Proteomes" id="UP000663602">
    <property type="component" value="Chromosome"/>
</dbReference>
<evidence type="ECO:0000256" key="3">
    <source>
        <dbReference type="ARBA" id="ARBA00023274"/>
    </source>
</evidence>
<protein>
    <submittedName>
        <fullName evidence="4">50S ribosomal protein L35</fullName>
    </submittedName>
</protein>
<dbReference type="GO" id="GO:1990904">
    <property type="term" value="C:ribonucleoprotein complex"/>
    <property type="evidence" value="ECO:0007669"/>
    <property type="project" value="UniProtKB-KW"/>
</dbReference>
<dbReference type="Pfam" id="PF01632">
    <property type="entry name" value="Ribosomal_L35p"/>
    <property type="match status" value="1"/>
</dbReference>
<comment type="similarity">
    <text evidence="1">Belongs to the bacterial ribosomal protein bL35 family.</text>
</comment>
<dbReference type="Gene3D" id="4.10.410.60">
    <property type="match status" value="1"/>
</dbReference>
<name>A0A975ADN4_9PROT</name>
<evidence type="ECO:0000313" key="5">
    <source>
        <dbReference type="Proteomes" id="UP000663602"/>
    </source>
</evidence>
<dbReference type="InterPro" id="IPR021137">
    <property type="entry name" value="Ribosomal_bL35-like"/>
</dbReference>
<dbReference type="EMBL" id="CP071410">
    <property type="protein sequence ID" value="QSW37775.1"/>
    <property type="molecule type" value="Genomic_DNA"/>
</dbReference>
<evidence type="ECO:0000256" key="2">
    <source>
        <dbReference type="ARBA" id="ARBA00022980"/>
    </source>
</evidence>
<dbReference type="GO" id="GO:0003735">
    <property type="term" value="F:structural constituent of ribosome"/>
    <property type="evidence" value="ECO:0007669"/>
    <property type="project" value="InterPro"/>
</dbReference>
<dbReference type="SUPFAM" id="SSF143034">
    <property type="entry name" value="L35p-like"/>
    <property type="match status" value="1"/>
</dbReference>
<dbReference type="GO" id="GO:0006412">
    <property type="term" value="P:translation"/>
    <property type="evidence" value="ECO:0007669"/>
    <property type="project" value="InterPro"/>
</dbReference>
<keyword evidence="2 4" id="KW-0689">Ribosomal protein</keyword>
<sequence>MKSNKAFLKRYRLRKALYKCLHCCRRHLFINRSSASKRRLRTSVYVCVNAAC</sequence>
<dbReference type="AlphaFoldDB" id="A0A975ADN4"/>
<proteinExistence type="inferred from homology"/>
<evidence type="ECO:0000313" key="4">
    <source>
        <dbReference type="EMBL" id="QSW37775.1"/>
    </source>
</evidence>
<evidence type="ECO:0000256" key="1">
    <source>
        <dbReference type="ARBA" id="ARBA00006598"/>
    </source>
</evidence>
<reference evidence="4" key="2">
    <citation type="submission" date="2021-03" db="EMBL/GenBank/DDBJ databases">
        <title>Alternative transmission patterns in independently acquired nutritional co-symbionts of Dictyopharidae planthoppers.</title>
        <authorList>
            <person name="Michalik A."/>
            <person name="Lukasik P."/>
        </authorList>
    </citation>
    <scope>NUCLEOTIDE SEQUENCE</scope>
    <source>
        <strain evidence="4">DICMUL</strain>
    </source>
</reference>